<dbReference type="EMBL" id="BAAABX010000041">
    <property type="protein sequence ID" value="GAA0410736.1"/>
    <property type="molecule type" value="Genomic_DNA"/>
</dbReference>
<evidence type="ECO:0000313" key="3">
    <source>
        <dbReference type="Proteomes" id="UP001500879"/>
    </source>
</evidence>
<evidence type="ECO:0008006" key="4">
    <source>
        <dbReference type="Google" id="ProtNLM"/>
    </source>
</evidence>
<gene>
    <name evidence="2" type="ORF">GCM10010357_34720</name>
</gene>
<keyword evidence="3" id="KW-1185">Reference proteome</keyword>
<reference evidence="3" key="1">
    <citation type="journal article" date="2019" name="Int. J. Syst. Evol. Microbiol.">
        <title>The Global Catalogue of Microorganisms (GCM) 10K type strain sequencing project: providing services to taxonomists for standard genome sequencing and annotation.</title>
        <authorList>
            <consortium name="The Broad Institute Genomics Platform"/>
            <consortium name="The Broad Institute Genome Sequencing Center for Infectious Disease"/>
            <person name="Wu L."/>
            <person name="Ma J."/>
        </authorList>
    </citation>
    <scope>NUCLEOTIDE SEQUENCE [LARGE SCALE GENOMIC DNA]</scope>
    <source>
        <strain evidence="3">JCM 4788</strain>
    </source>
</reference>
<proteinExistence type="predicted"/>
<feature type="compositionally biased region" description="Low complexity" evidence="1">
    <location>
        <begin position="83"/>
        <end position="93"/>
    </location>
</feature>
<protein>
    <recommendedName>
        <fullName evidence="4">Secreted protein</fullName>
    </recommendedName>
</protein>
<evidence type="ECO:0000313" key="2">
    <source>
        <dbReference type="EMBL" id="GAA0410736.1"/>
    </source>
</evidence>
<comment type="caution">
    <text evidence="2">The sequence shown here is derived from an EMBL/GenBank/DDBJ whole genome shotgun (WGS) entry which is preliminary data.</text>
</comment>
<sequence>MLDYHVYMPWWSRALARTVARTVTAALLSLLLVVSGGVEAAALDGAAEEGAVSTELTVCDDRAPDVLVPESRAMGVPQRCLQRPDAPSASAPSPDRPDAPRPLSAPPRAEGARNAVLRC</sequence>
<dbReference type="Proteomes" id="UP001500879">
    <property type="component" value="Unassembled WGS sequence"/>
</dbReference>
<accession>A0ABP3IMP3</accession>
<evidence type="ECO:0000256" key="1">
    <source>
        <dbReference type="SAM" id="MobiDB-lite"/>
    </source>
</evidence>
<organism evidence="2 3">
    <name type="scientific">Streptomyces luteireticuli</name>
    <dbReference type="NCBI Taxonomy" id="173858"/>
    <lineage>
        <taxon>Bacteria</taxon>
        <taxon>Bacillati</taxon>
        <taxon>Actinomycetota</taxon>
        <taxon>Actinomycetes</taxon>
        <taxon>Kitasatosporales</taxon>
        <taxon>Streptomycetaceae</taxon>
        <taxon>Streptomyces</taxon>
    </lineage>
</organism>
<feature type="region of interest" description="Disordered" evidence="1">
    <location>
        <begin position="73"/>
        <end position="119"/>
    </location>
</feature>
<name>A0ABP3IMP3_9ACTN</name>